<keyword evidence="2" id="KW-1185">Reference proteome</keyword>
<dbReference type="RefSeq" id="XP_014144316.1">
    <property type="nucleotide sequence ID" value="XM_014288841.1"/>
</dbReference>
<dbReference type="EMBL" id="KQ251223">
    <property type="protein sequence ID" value="KNC70414.1"/>
    <property type="molecule type" value="Genomic_DNA"/>
</dbReference>
<evidence type="ECO:0000313" key="1">
    <source>
        <dbReference type="EMBL" id="KNC70414.1"/>
    </source>
</evidence>
<accession>A0A0L0F1D7</accession>
<protein>
    <recommendedName>
        <fullName evidence="3">PWI domain-containing protein</fullName>
    </recommendedName>
</protein>
<dbReference type="AlphaFoldDB" id="A0A0L0F1D7"/>
<proteinExistence type="predicted"/>
<reference evidence="1 2" key="1">
    <citation type="submission" date="2011-02" db="EMBL/GenBank/DDBJ databases">
        <title>The Genome Sequence of Sphaeroforma arctica JP610.</title>
        <authorList>
            <consortium name="The Broad Institute Genome Sequencing Platform"/>
            <person name="Russ C."/>
            <person name="Cuomo C."/>
            <person name="Young S.K."/>
            <person name="Zeng Q."/>
            <person name="Gargeya S."/>
            <person name="Alvarado L."/>
            <person name="Berlin A."/>
            <person name="Chapman S.B."/>
            <person name="Chen Z."/>
            <person name="Freedman E."/>
            <person name="Gellesch M."/>
            <person name="Goldberg J."/>
            <person name="Griggs A."/>
            <person name="Gujja S."/>
            <person name="Heilman E."/>
            <person name="Heiman D."/>
            <person name="Howarth C."/>
            <person name="Mehta T."/>
            <person name="Neiman D."/>
            <person name="Pearson M."/>
            <person name="Roberts A."/>
            <person name="Saif S."/>
            <person name="Shea T."/>
            <person name="Shenoy N."/>
            <person name="Sisk P."/>
            <person name="Stolte C."/>
            <person name="Sykes S."/>
            <person name="White J."/>
            <person name="Yandava C."/>
            <person name="Burger G."/>
            <person name="Gray M.W."/>
            <person name="Holland P.W.H."/>
            <person name="King N."/>
            <person name="Lang F.B.F."/>
            <person name="Roger A.J."/>
            <person name="Ruiz-Trillo I."/>
            <person name="Haas B."/>
            <person name="Nusbaum C."/>
            <person name="Birren B."/>
        </authorList>
    </citation>
    <scope>NUCLEOTIDE SEQUENCE [LARGE SCALE GENOMIC DNA]</scope>
    <source>
        <strain evidence="1 2">JP610</strain>
    </source>
</reference>
<evidence type="ECO:0008006" key="3">
    <source>
        <dbReference type="Google" id="ProtNLM"/>
    </source>
</evidence>
<gene>
    <name evidence="1" type="ORF">SARC_17058</name>
</gene>
<dbReference type="GeneID" id="25917562"/>
<name>A0A0L0F1D7_9EUKA</name>
<dbReference type="Proteomes" id="UP000054560">
    <property type="component" value="Unassembled WGS sequence"/>
</dbReference>
<feature type="non-terminal residue" evidence="1">
    <location>
        <position position="67"/>
    </location>
</feature>
<dbReference type="OrthoDB" id="9950091at2759"/>
<organism evidence="1 2">
    <name type="scientific">Sphaeroforma arctica JP610</name>
    <dbReference type="NCBI Taxonomy" id="667725"/>
    <lineage>
        <taxon>Eukaryota</taxon>
        <taxon>Ichthyosporea</taxon>
        <taxon>Ichthyophonida</taxon>
        <taxon>Sphaeroforma</taxon>
    </lineage>
</organism>
<evidence type="ECO:0000313" key="2">
    <source>
        <dbReference type="Proteomes" id="UP000054560"/>
    </source>
</evidence>
<sequence length="67" mass="7689">MSDKSLIQWVGDQLHELVGISERLIVQFLVDMATSAKTPEWLLKQLIESESLPDNEKAKVFTNELFK</sequence>